<keyword evidence="4" id="KW-0997">Cell inner membrane</keyword>
<dbReference type="AlphaFoldDB" id="A0A1I5ADJ5"/>
<dbReference type="Gene3D" id="3.40.50.300">
    <property type="entry name" value="P-loop containing nucleotide triphosphate hydrolases"/>
    <property type="match status" value="1"/>
</dbReference>
<gene>
    <name evidence="13" type="ORF">SAMN05421579_11132</name>
</gene>
<keyword evidence="2" id="KW-0813">Transport</keyword>
<proteinExistence type="predicted"/>
<dbReference type="PANTHER" id="PTHR24221">
    <property type="entry name" value="ATP-BINDING CASSETTE SUB-FAMILY B"/>
    <property type="match status" value="1"/>
</dbReference>
<keyword evidence="5 10" id="KW-0812">Transmembrane</keyword>
<dbReference type="PROSITE" id="PS50893">
    <property type="entry name" value="ABC_TRANSPORTER_2"/>
    <property type="match status" value="1"/>
</dbReference>
<dbReference type="PROSITE" id="PS50929">
    <property type="entry name" value="ABC_TM1F"/>
    <property type="match status" value="1"/>
</dbReference>
<dbReference type="GO" id="GO:0140359">
    <property type="term" value="F:ABC-type transporter activity"/>
    <property type="evidence" value="ECO:0007669"/>
    <property type="project" value="InterPro"/>
</dbReference>
<dbReference type="PANTHER" id="PTHR24221:SF261">
    <property type="entry name" value="GLUTATHIONE_L-CYSTEINE TRANSPORT SYSTEM ATP-BINDING_PERMEASE PROTEIN CYDD"/>
    <property type="match status" value="1"/>
</dbReference>
<dbReference type="InterPro" id="IPR027417">
    <property type="entry name" value="P-loop_NTPase"/>
</dbReference>
<keyword evidence="3" id="KW-1003">Cell membrane</keyword>
<dbReference type="FunFam" id="1.20.1560.10:FF:000039">
    <property type="entry name" value="Cysteine/glutathione ABC transporter permease/ATP-binding protein CydD"/>
    <property type="match status" value="1"/>
</dbReference>
<evidence type="ECO:0000256" key="9">
    <source>
        <dbReference type="ARBA" id="ARBA00023136"/>
    </source>
</evidence>
<dbReference type="GO" id="GO:0042883">
    <property type="term" value="P:cysteine transport"/>
    <property type="evidence" value="ECO:0007669"/>
    <property type="project" value="InterPro"/>
</dbReference>
<dbReference type="SUPFAM" id="SSF90123">
    <property type="entry name" value="ABC transporter transmembrane region"/>
    <property type="match status" value="1"/>
</dbReference>
<feature type="transmembrane region" description="Helical" evidence="10">
    <location>
        <begin position="65"/>
        <end position="82"/>
    </location>
</feature>
<comment type="subcellular location">
    <subcellularLocation>
        <location evidence="1">Cell inner membrane</location>
        <topology evidence="1">Multi-pass membrane protein</topology>
    </subcellularLocation>
</comment>
<evidence type="ECO:0000256" key="3">
    <source>
        <dbReference type="ARBA" id="ARBA00022475"/>
    </source>
</evidence>
<dbReference type="NCBIfam" id="NF008379">
    <property type="entry name" value="PRK11174.1"/>
    <property type="match status" value="1"/>
</dbReference>
<keyword evidence="14" id="KW-1185">Reference proteome</keyword>
<evidence type="ECO:0000259" key="12">
    <source>
        <dbReference type="PROSITE" id="PS50929"/>
    </source>
</evidence>
<feature type="transmembrane region" description="Helical" evidence="10">
    <location>
        <begin position="246"/>
        <end position="270"/>
    </location>
</feature>
<dbReference type="NCBIfam" id="TIGR02857">
    <property type="entry name" value="CydD"/>
    <property type="match status" value="1"/>
</dbReference>
<dbReference type="EMBL" id="FOVO01000011">
    <property type="protein sequence ID" value="SFN60472.1"/>
    <property type="molecule type" value="Genomic_DNA"/>
</dbReference>
<evidence type="ECO:0000256" key="2">
    <source>
        <dbReference type="ARBA" id="ARBA00022448"/>
    </source>
</evidence>
<evidence type="ECO:0000313" key="13">
    <source>
        <dbReference type="EMBL" id="SFN60472.1"/>
    </source>
</evidence>
<evidence type="ECO:0000256" key="8">
    <source>
        <dbReference type="ARBA" id="ARBA00022989"/>
    </source>
</evidence>
<feature type="transmembrane region" description="Helical" evidence="10">
    <location>
        <begin position="276"/>
        <end position="297"/>
    </location>
</feature>
<dbReference type="InterPro" id="IPR014216">
    <property type="entry name" value="ABC_transptr_CydD"/>
</dbReference>
<organism evidence="13 14">
    <name type="scientific">Xenorhabdus japonica</name>
    <dbReference type="NCBI Taxonomy" id="53341"/>
    <lineage>
        <taxon>Bacteria</taxon>
        <taxon>Pseudomonadati</taxon>
        <taxon>Pseudomonadota</taxon>
        <taxon>Gammaproteobacteria</taxon>
        <taxon>Enterobacterales</taxon>
        <taxon>Morganellaceae</taxon>
        <taxon>Xenorhabdus</taxon>
    </lineage>
</organism>
<keyword evidence="8 10" id="KW-1133">Transmembrane helix</keyword>
<evidence type="ECO:0000256" key="6">
    <source>
        <dbReference type="ARBA" id="ARBA00022741"/>
    </source>
</evidence>
<dbReference type="GO" id="GO:0005886">
    <property type="term" value="C:plasma membrane"/>
    <property type="evidence" value="ECO:0007669"/>
    <property type="project" value="UniProtKB-SubCell"/>
</dbReference>
<reference evidence="14" key="1">
    <citation type="submission" date="2016-10" db="EMBL/GenBank/DDBJ databases">
        <authorList>
            <person name="Varghese N."/>
            <person name="Submissions S."/>
        </authorList>
    </citation>
    <scope>NUCLEOTIDE SEQUENCE [LARGE SCALE GENOMIC DNA]</scope>
    <source>
        <strain evidence="14">DSM 16522</strain>
    </source>
</reference>
<dbReference type="InterPro" id="IPR039421">
    <property type="entry name" value="Type_1_exporter"/>
</dbReference>
<evidence type="ECO:0000313" key="14">
    <source>
        <dbReference type="Proteomes" id="UP000199011"/>
    </source>
</evidence>
<dbReference type="CDD" id="cd18584">
    <property type="entry name" value="ABC_6TM_AarD_CydD"/>
    <property type="match status" value="1"/>
</dbReference>
<dbReference type="InterPro" id="IPR003593">
    <property type="entry name" value="AAA+_ATPase"/>
</dbReference>
<dbReference type="InterPro" id="IPR036640">
    <property type="entry name" value="ABC1_TM_sf"/>
</dbReference>
<dbReference type="SUPFAM" id="SSF52540">
    <property type="entry name" value="P-loop containing nucleoside triphosphate hydrolases"/>
    <property type="match status" value="1"/>
</dbReference>
<keyword evidence="9 10" id="KW-0472">Membrane</keyword>
<dbReference type="STRING" id="53341.SAMN05421579_11132"/>
<evidence type="ECO:0000256" key="10">
    <source>
        <dbReference type="SAM" id="Phobius"/>
    </source>
</evidence>
<dbReference type="GO" id="GO:0005524">
    <property type="term" value="F:ATP binding"/>
    <property type="evidence" value="ECO:0007669"/>
    <property type="project" value="UniProtKB-KW"/>
</dbReference>
<protein>
    <submittedName>
        <fullName evidence="13">ATP-binding cassette, subfamily C, CydD</fullName>
    </submittedName>
</protein>
<evidence type="ECO:0000256" key="1">
    <source>
        <dbReference type="ARBA" id="ARBA00004429"/>
    </source>
</evidence>
<accession>A0A1I5ADJ5</accession>
<dbReference type="InterPro" id="IPR011527">
    <property type="entry name" value="ABC1_TM_dom"/>
</dbReference>
<dbReference type="OrthoDB" id="9806127at2"/>
<dbReference type="GO" id="GO:0016887">
    <property type="term" value="F:ATP hydrolysis activity"/>
    <property type="evidence" value="ECO:0007669"/>
    <property type="project" value="InterPro"/>
</dbReference>
<dbReference type="PROSITE" id="PS00211">
    <property type="entry name" value="ABC_TRANSPORTER_1"/>
    <property type="match status" value="1"/>
</dbReference>
<dbReference type="Proteomes" id="UP000199011">
    <property type="component" value="Unassembled WGS sequence"/>
</dbReference>
<evidence type="ECO:0000256" key="4">
    <source>
        <dbReference type="ARBA" id="ARBA00022519"/>
    </source>
</evidence>
<feature type="transmembrane region" description="Helical" evidence="10">
    <location>
        <begin position="140"/>
        <end position="161"/>
    </location>
</feature>
<dbReference type="Gene3D" id="1.20.1560.10">
    <property type="entry name" value="ABC transporter type 1, transmembrane domain"/>
    <property type="match status" value="1"/>
</dbReference>
<keyword evidence="6" id="KW-0547">Nucleotide-binding</keyword>
<feature type="transmembrane region" description="Helical" evidence="10">
    <location>
        <begin position="167"/>
        <end position="188"/>
    </location>
</feature>
<evidence type="ECO:0000256" key="5">
    <source>
        <dbReference type="ARBA" id="ARBA00022692"/>
    </source>
</evidence>
<name>A0A1I5ADJ5_9GAMM</name>
<dbReference type="Pfam" id="PF00005">
    <property type="entry name" value="ABC_tran"/>
    <property type="match status" value="1"/>
</dbReference>
<sequence>MDKVRQSELVRWLKQQTAPARRWLRLSMLLGLISGLLIISQAWLLATILQALIMDNVPRENLINQFFMLAVTFTLRAIVNAVRERVGFICGKVVRQQIRNMVLDKLEQLGPLWVKGKPAGSWATIILEQIEDMQDFYSRYLPQITLAMMIPILILITVFPINWVAGLILFVTAPLIPLFMALVGLGAADANQRNFVALSRLSGNFLDRLRGLETLRLFHRGEAEVKQITESTENFRRKTMEVLRMAFLSSAVLEFFAAISIAIVAVYFGFSYLGELHFGSYGMGVTLFAGFLTLILAPEFFQPLRDLGTFYHAKAQAIGAAESLFTLLSSNGEQAAISGEKTLLDKKTADKKPVTIEANKLEIMSHDGHRLAGPLNFMIDKHQRIALVGKSGAGKSSLINVLLGFLPYHGSLKINGIELRELDLTKWRECLSWVGQNPHLPEQTLLDNIRLGQYDATQEQINDVMERAYVSEFINDLPDGINTVVGDNAARLSVGQAQRIAVARALLNPYQLLLLDEPAASLDAHSEQRVMMALNQASHQQTTLLVTHLLEETLAYDQIWVMENGLLIEQGDYQTLSQSQGVFSRLLSHRSVEL</sequence>
<dbReference type="RefSeq" id="WP_092518892.1">
    <property type="nucleotide sequence ID" value="NZ_CAWRAH010000089.1"/>
</dbReference>
<dbReference type="Pfam" id="PF00664">
    <property type="entry name" value="ABC_membrane"/>
    <property type="match status" value="1"/>
</dbReference>
<dbReference type="SMART" id="SM00382">
    <property type="entry name" value="AAA"/>
    <property type="match status" value="1"/>
</dbReference>
<dbReference type="InterPro" id="IPR003439">
    <property type="entry name" value="ABC_transporter-like_ATP-bd"/>
</dbReference>
<dbReference type="GO" id="GO:0034040">
    <property type="term" value="F:ATPase-coupled lipid transmembrane transporter activity"/>
    <property type="evidence" value="ECO:0007669"/>
    <property type="project" value="TreeGrafter"/>
</dbReference>
<keyword evidence="7 13" id="KW-0067">ATP-binding</keyword>
<feature type="domain" description="ABC transporter" evidence="11">
    <location>
        <begin position="356"/>
        <end position="589"/>
    </location>
</feature>
<feature type="transmembrane region" description="Helical" evidence="10">
    <location>
        <begin position="29"/>
        <end position="53"/>
    </location>
</feature>
<evidence type="ECO:0000259" key="11">
    <source>
        <dbReference type="PROSITE" id="PS50893"/>
    </source>
</evidence>
<evidence type="ECO:0000256" key="7">
    <source>
        <dbReference type="ARBA" id="ARBA00022840"/>
    </source>
</evidence>
<feature type="domain" description="ABC transmembrane type-1" evidence="12">
    <location>
        <begin position="26"/>
        <end position="316"/>
    </location>
</feature>
<dbReference type="InterPro" id="IPR017871">
    <property type="entry name" value="ABC_transporter-like_CS"/>
</dbReference>